<evidence type="ECO:0000256" key="1">
    <source>
        <dbReference type="ARBA" id="ARBA00004571"/>
    </source>
</evidence>
<evidence type="ECO:0000256" key="3">
    <source>
        <dbReference type="ARBA" id="ARBA00022452"/>
    </source>
</evidence>
<evidence type="ECO:0000256" key="2">
    <source>
        <dbReference type="ARBA" id="ARBA00008163"/>
    </source>
</evidence>
<gene>
    <name evidence="9" type="ORF">FJQ55_08715</name>
</gene>
<dbReference type="GO" id="GO:0015483">
    <property type="term" value="F:long-chain fatty acid transporting porin activity"/>
    <property type="evidence" value="ECO:0007669"/>
    <property type="project" value="TreeGrafter"/>
</dbReference>
<dbReference type="OrthoDB" id="6679728at2"/>
<comment type="similarity">
    <text evidence="2">Belongs to the OmpP1/FadL family.</text>
</comment>
<evidence type="ECO:0000256" key="4">
    <source>
        <dbReference type="ARBA" id="ARBA00022692"/>
    </source>
</evidence>
<feature type="chain" id="PRO_5021468610" evidence="8">
    <location>
        <begin position="26"/>
        <end position="387"/>
    </location>
</feature>
<sequence length="387" mass="40850">MANNLKKTTALGLIAACAFVGGAHAGGFSRGEADTDILYEDGEVAARGGYTFVMPQRGYETIGGASTDDADYTQNYSVPSFAAKFRASDNFSCALTYTQPFGAKSEYGADAQLADILADIAAGRTTNAVESSQFRTEEFGGTCAVNFDVGPGDVYILGGVFTQSFDYTESKTLGTLHLEDDSAMGYRLGAAYEIKEYALRAELMYRSQIDHNASGEFTSAVAIGPFPTGTEFASVGSGSLPQSLELSLQSGIAPGWLAFGSVKWTDWSVLQTLNYTIDVLGDSEKNFFWRDGWTIMGGVGHTFTDKVSGAVTLTWDRGVGTGADIMTDTWTIGAGTQIKAGPGVVRLGAAAIYLTEGEQSTADGADFDATVGGDWAYAVSASYKISF</sequence>
<accession>A0A504V0W1</accession>
<evidence type="ECO:0000313" key="10">
    <source>
        <dbReference type="Proteomes" id="UP000316429"/>
    </source>
</evidence>
<keyword evidence="7" id="KW-0998">Cell outer membrane</keyword>
<dbReference type="PANTHER" id="PTHR35093:SF8">
    <property type="entry name" value="OUTER MEMBRANE PROTEIN NMB0088-RELATED"/>
    <property type="match status" value="1"/>
</dbReference>
<dbReference type="PANTHER" id="PTHR35093">
    <property type="entry name" value="OUTER MEMBRANE PROTEIN NMB0088-RELATED"/>
    <property type="match status" value="1"/>
</dbReference>
<evidence type="ECO:0000256" key="5">
    <source>
        <dbReference type="ARBA" id="ARBA00022729"/>
    </source>
</evidence>
<reference evidence="9 10" key="1">
    <citation type="submission" date="2019-06" db="EMBL/GenBank/DDBJ databases">
        <title>Rhizobium sp. CL12 isolated from roots of soybean.</title>
        <authorList>
            <person name="Wang C."/>
        </authorList>
    </citation>
    <scope>NUCLEOTIDE SEQUENCE [LARGE SCALE GENOMIC DNA]</scope>
    <source>
        <strain evidence="9 10">CL12</strain>
    </source>
</reference>
<dbReference type="EMBL" id="VFYP01000001">
    <property type="protein sequence ID" value="TPP10903.1"/>
    <property type="molecule type" value="Genomic_DNA"/>
</dbReference>
<dbReference type="Proteomes" id="UP000316429">
    <property type="component" value="Unassembled WGS sequence"/>
</dbReference>
<evidence type="ECO:0000256" key="6">
    <source>
        <dbReference type="ARBA" id="ARBA00023136"/>
    </source>
</evidence>
<dbReference type="Gene3D" id="2.40.160.60">
    <property type="entry name" value="Outer membrane protein transport protein (OMPP1/FadL/TodX)"/>
    <property type="match status" value="1"/>
</dbReference>
<evidence type="ECO:0000256" key="8">
    <source>
        <dbReference type="SAM" id="SignalP"/>
    </source>
</evidence>
<protein>
    <submittedName>
        <fullName evidence="9">Long-chain fatty acid transporter</fullName>
    </submittedName>
</protein>
<organism evidence="9 10">
    <name type="scientific">Rhizobium glycinendophyticum</name>
    <dbReference type="NCBI Taxonomy" id="2589807"/>
    <lineage>
        <taxon>Bacteria</taxon>
        <taxon>Pseudomonadati</taxon>
        <taxon>Pseudomonadota</taxon>
        <taxon>Alphaproteobacteria</taxon>
        <taxon>Hyphomicrobiales</taxon>
        <taxon>Rhizobiaceae</taxon>
        <taxon>Rhizobium/Agrobacterium group</taxon>
        <taxon>Rhizobium</taxon>
    </lineage>
</organism>
<feature type="signal peptide" evidence="8">
    <location>
        <begin position="1"/>
        <end position="25"/>
    </location>
</feature>
<dbReference type="AlphaFoldDB" id="A0A504V0W1"/>
<keyword evidence="3" id="KW-1134">Transmembrane beta strand</keyword>
<keyword evidence="6" id="KW-0472">Membrane</keyword>
<dbReference type="GO" id="GO:0009279">
    <property type="term" value="C:cell outer membrane"/>
    <property type="evidence" value="ECO:0007669"/>
    <property type="project" value="UniProtKB-SubCell"/>
</dbReference>
<name>A0A504V0W1_9HYPH</name>
<dbReference type="InterPro" id="IPR005017">
    <property type="entry name" value="OMPP1/FadL/TodX"/>
</dbReference>
<evidence type="ECO:0000313" key="9">
    <source>
        <dbReference type="EMBL" id="TPP10903.1"/>
    </source>
</evidence>
<keyword evidence="10" id="KW-1185">Reference proteome</keyword>
<evidence type="ECO:0000256" key="7">
    <source>
        <dbReference type="ARBA" id="ARBA00023237"/>
    </source>
</evidence>
<dbReference type="SUPFAM" id="SSF56935">
    <property type="entry name" value="Porins"/>
    <property type="match status" value="1"/>
</dbReference>
<dbReference type="RefSeq" id="WP_140827223.1">
    <property type="nucleotide sequence ID" value="NZ_VFYP01000001.1"/>
</dbReference>
<proteinExistence type="inferred from homology"/>
<comment type="subcellular location">
    <subcellularLocation>
        <location evidence="1">Cell outer membrane</location>
        <topology evidence="1">Multi-pass membrane protein</topology>
    </subcellularLocation>
</comment>
<keyword evidence="4" id="KW-0812">Transmembrane</keyword>
<keyword evidence="5 8" id="KW-0732">Signal</keyword>
<dbReference type="Pfam" id="PF03349">
    <property type="entry name" value="Toluene_X"/>
    <property type="match status" value="1"/>
</dbReference>
<comment type="caution">
    <text evidence="9">The sequence shown here is derived from an EMBL/GenBank/DDBJ whole genome shotgun (WGS) entry which is preliminary data.</text>
</comment>